<dbReference type="Proteomes" id="UP000013966">
    <property type="component" value="Plasmid p1"/>
</dbReference>
<dbReference type="PANTHER" id="PTHR38460:SF1">
    <property type="entry name" value="TAUTOMERASE YOLI-RELATED"/>
    <property type="match status" value="1"/>
</dbReference>
<name>R4WRT8_9BURK</name>
<sequence>MAYRFQSGFAGESIMPLVRISLLKGKPREHIRAISNGVHEALVEAFKVPADDRFQLIQQFERDDFIYDPAYLDVERSDDLVFIHITASDWRDTATKKAFYKTLVAKLAASPGLRPDDVMIALAPNRREDWSFGRGLAQYVEDAA</sequence>
<dbReference type="Pfam" id="PF14552">
    <property type="entry name" value="Tautomerase_2"/>
    <property type="match status" value="1"/>
</dbReference>
<dbReference type="SUPFAM" id="SSF55331">
    <property type="entry name" value="Tautomerase/MIF"/>
    <property type="match status" value="1"/>
</dbReference>
<reference evidence="1 2" key="1">
    <citation type="journal article" date="2013" name="Genome Announc.">
        <title>Complete Genome Sequence of Burkholderia sp. Strain RPE64, Bacterial Symbiont of the Bean Bug Riptortus pedestris.</title>
        <authorList>
            <person name="Shibata T.F."/>
            <person name="Maeda T."/>
            <person name="Nikoh N."/>
            <person name="Yamaguchi K."/>
            <person name="Oshima K."/>
            <person name="Hattori M."/>
            <person name="Nishiyama T."/>
            <person name="Hasebe M."/>
            <person name="Fukatsu T."/>
            <person name="Kikuchi Y."/>
            <person name="Shigenobu S."/>
        </authorList>
    </citation>
    <scope>NUCLEOTIDE SEQUENCE [LARGE SCALE GENOMIC DNA]</scope>
    <source>
        <plasmid evidence="1 2">p1</plasmid>
    </source>
</reference>
<dbReference type="KEGG" id="buo:BRPE64_DCDS04320"/>
<evidence type="ECO:0000313" key="1">
    <source>
        <dbReference type="EMBL" id="BAN27368.1"/>
    </source>
</evidence>
<gene>
    <name evidence="1" type="ORF">BRPE64_DCDS04320</name>
</gene>
<protein>
    <submittedName>
        <fullName evidence="1">4-oxalocrotonate tautomerase</fullName>
    </submittedName>
</protein>
<evidence type="ECO:0000313" key="2">
    <source>
        <dbReference type="Proteomes" id="UP000013966"/>
    </source>
</evidence>
<dbReference type="PANTHER" id="PTHR38460">
    <property type="entry name" value="TAUTOMERASE YOLI-RELATED"/>
    <property type="match status" value="1"/>
</dbReference>
<dbReference type="InterPro" id="IPR037479">
    <property type="entry name" value="Tauto_MSAD"/>
</dbReference>
<dbReference type="HOGENOM" id="CLU_148073_0_0_4"/>
<reference evidence="1 2" key="2">
    <citation type="journal article" date="2018" name="Int. J. Syst. Evol. Microbiol.">
        <title>Burkholderia insecticola sp. nov., a gut symbiotic bacterium of the bean bug Riptortus pedestris.</title>
        <authorList>
            <person name="Takeshita K."/>
            <person name="Tamaki H."/>
            <person name="Ohbayashi T."/>
            <person name="Meng X.-Y."/>
            <person name="Sone T."/>
            <person name="Mitani Y."/>
            <person name="Peeters C."/>
            <person name="Kikuchi Y."/>
            <person name="Vandamme P."/>
        </authorList>
    </citation>
    <scope>NUCLEOTIDE SEQUENCE [LARGE SCALE GENOMIC DNA]</scope>
    <source>
        <strain evidence="1">RPE64</strain>
        <plasmid evidence="1 2">p1</plasmid>
    </source>
</reference>
<dbReference type="InterPro" id="IPR014347">
    <property type="entry name" value="Tautomerase/MIF_sf"/>
</dbReference>
<keyword evidence="1" id="KW-0614">Plasmid</keyword>
<geneLocation type="plasmid" evidence="1 2">
    <name>p1</name>
</geneLocation>
<dbReference type="Gene3D" id="3.30.429.10">
    <property type="entry name" value="Macrophage Migration Inhibitory Factor"/>
    <property type="match status" value="1"/>
</dbReference>
<keyword evidence="2" id="KW-1185">Reference proteome</keyword>
<accession>R4WRT8</accession>
<dbReference type="AlphaFoldDB" id="R4WRT8"/>
<dbReference type="PATRIC" id="fig|758793.3.peg.5579"/>
<dbReference type="EMBL" id="AP013061">
    <property type="protein sequence ID" value="BAN27368.1"/>
    <property type="molecule type" value="Genomic_DNA"/>
</dbReference>
<organism evidence="1 2">
    <name type="scientific">Caballeronia insecticola</name>
    <dbReference type="NCBI Taxonomy" id="758793"/>
    <lineage>
        <taxon>Bacteria</taxon>
        <taxon>Pseudomonadati</taxon>
        <taxon>Pseudomonadota</taxon>
        <taxon>Betaproteobacteria</taxon>
        <taxon>Burkholderiales</taxon>
        <taxon>Burkholderiaceae</taxon>
        <taxon>Caballeronia</taxon>
    </lineage>
</organism>
<proteinExistence type="predicted"/>